<sequence length="105" mass="12006">MKAWISLSITLLMLTAASVQAETIWNMKIGSDYWWTTNKVDEIKYQGDNSTADVMAGLDYVFNLSSVDFILRGGYRVMDYSFDYFAGEPVKVREEGFFTGIELNF</sequence>
<feature type="chain" id="PRO_5016603946" description="Outer membrane protein beta-barrel domain-containing protein" evidence="1">
    <location>
        <begin position="22"/>
        <end position="105"/>
    </location>
</feature>
<proteinExistence type="predicted"/>
<evidence type="ECO:0008006" key="4">
    <source>
        <dbReference type="Google" id="ProtNLM"/>
    </source>
</evidence>
<comment type="caution">
    <text evidence="2">The sequence shown here is derived from an EMBL/GenBank/DDBJ whole genome shotgun (WGS) entry which is preliminary data.</text>
</comment>
<organism evidence="2 3">
    <name type="scientific">Vibrio casei</name>
    <dbReference type="NCBI Taxonomy" id="673372"/>
    <lineage>
        <taxon>Bacteria</taxon>
        <taxon>Pseudomonadati</taxon>
        <taxon>Pseudomonadota</taxon>
        <taxon>Gammaproteobacteria</taxon>
        <taxon>Vibrionales</taxon>
        <taxon>Vibrionaceae</taxon>
        <taxon>Vibrio</taxon>
    </lineage>
</organism>
<evidence type="ECO:0000313" key="2">
    <source>
        <dbReference type="EMBL" id="RCS68403.1"/>
    </source>
</evidence>
<dbReference type="AlphaFoldDB" id="A0A368LGS8"/>
<name>A0A368LGS8_9VIBR</name>
<dbReference type="Proteomes" id="UP000252479">
    <property type="component" value="Unassembled WGS sequence"/>
</dbReference>
<keyword evidence="1" id="KW-0732">Signal</keyword>
<accession>A0A368LGS8</accession>
<reference evidence="2 3" key="1">
    <citation type="journal article" date="2017" name="Elife">
        <title>Extensive horizontal gene transfer in cheese-associated bacteria.</title>
        <authorList>
            <person name="Bonham K.S."/>
            <person name="Wolfe B.E."/>
            <person name="Dutton R.J."/>
        </authorList>
    </citation>
    <scope>NUCLEOTIDE SEQUENCE [LARGE SCALE GENOMIC DNA]</scope>
    <source>
        <strain evidence="2 3">JB196</strain>
    </source>
</reference>
<dbReference type="GeneID" id="303190840"/>
<dbReference type="OrthoDB" id="6708408at2"/>
<keyword evidence="3" id="KW-1185">Reference proteome</keyword>
<dbReference type="RefSeq" id="WP_086962900.1">
    <property type="nucleotide sequence ID" value="NZ_AP018680.1"/>
</dbReference>
<gene>
    <name evidence="2" type="ORF">CIK83_18120</name>
</gene>
<evidence type="ECO:0000313" key="3">
    <source>
        <dbReference type="Proteomes" id="UP000252479"/>
    </source>
</evidence>
<dbReference type="EMBL" id="QPGL01000005">
    <property type="protein sequence ID" value="RCS68403.1"/>
    <property type="molecule type" value="Genomic_DNA"/>
</dbReference>
<protein>
    <recommendedName>
        <fullName evidence="4">Outer membrane protein beta-barrel domain-containing protein</fullName>
    </recommendedName>
</protein>
<feature type="signal peptide" evidence="1">
    <location>
        <begin position="1"/>
        <end position="21"/>
    </location>
</feature>
<evidence type="ECO:0000256" key="1">
    <source>
        <dbReference type="SAM" id="SignalP"/>
    </source>
</evidence>